<dbReference type="PANTHER" id="PTHR43736">
    <property type="entry name" value="ADP-RIBOSE PYROPHOSPHATASE"/>
    <property type="match status" value="1"/>
</dbReference>
<evidence type="ECO:0000313" key="4">
    <source>
        <dbReference type="Proteomes" id="UP000269198"/>
    </source>
</evidence>
<comment type="similarity">
    <text evidence="1">Belongs to the Nudix hydrolase family.</text>
</comment>
<dbReference type="Proteomes" id="UP000269198">
    <property type="component" value="Unassembled WGS sequence"/>
</dbReference>
<sequence length="187" mass="20180">MTLRSDAQTVLSSWSSPDPAQDALRREYLDHLARFPDGTWRECRAGHITASAVIVDPGGERVVLTLHRRLGMWLQTGGHCESSDATLGGAALREATEESGINELRLLPDPVRLDKHWVPCGGGTWHLDVQYAALAECGSALTRAEAESADLGWFPVEALPEPTDDACRALVREAARAARSRDGLGAA</sequence>
<dbReference type="EMBL" id="RJMB01000006">
    <property type="protein sequence ID" value="RNL85447.1"/>
    <property type="molecule type" value="Genomic_DNA"/>
</dbReference>
<feature type="domain" description="Nudix hydrolase" evidence="2">
    <location>
        <begin position="45"/>
        <end position="176"/>
    </location>
</feature>
<organism evidence="3 4">
    <name type="scientific">Halostreptopolyspora alba</name>
    <dbReference type="NCBI Taxonomy" id="2487137"/>
    <lineage>
        <taxon>Bacteria</taxon>
        <taxon>Bacillati</taxon>
        <taxon>Actinomycetota</taxon>
        <taxon>Actinomycetes</taxon>
        <taxon>Streptosporangiales</taxon>
        <taxon>Nocardiopsidaceae</taxon>
        <taxon>Halostreptopolyspora</taxon>
    </lineage>
</organism>
<evidence type="ECO:0000256" key="1">
    <source>
        <dbReference type="ARBA" id="ARBA00005582"/>
    </source>
</evidence>
<dbReference type="InterPro" id="IPR015797">
    <property type="entry name" value="NUDIX_hydrolase-like_dom_sf"/>
</dbReference>
<dbReference type="SUPFAM" id="SSF55811">
    <property type="entry name" value="Nudix"/>
    <property type="match status" value="1"/>
</dbReference>
<gene>
    <name evidence="3" type="ORF">EFW17_08105</name>
</gene>
<evidence type="ECO:0000313" key="3">
    <source>
        <dbReference type="EMBL" id="RNL85447.1"/>
    </source>
</evidence>
<keyword evidence="4" id="KW-1185">Reference proteome</keyword>
<proteinExistence type="inferred from homology"/>
<evidence type="ECO:0000259" key="2">
    <source>
        <dbReference type="PROSITE" id="PS51462"/>
    </source>
</evidence>
<accession>A0A3N0EC81</accession>
<dbReference type="Pfam" id="PF00293">
    <property type="entry name" value="NUDIX"/>
    <property type="match status" value="1"/>
</dbReference>
<dbReference type="AlphaFoldDB" id="A0A3N0EC81"/>
<dbReference type="RefSeq" id="WP_123200704.1">
    <property type="nucleotide sequence ID" value="NZ_RJMB01000006.1"/>
</dbReference>
<dbReference type="CDD" id="cd03674">
    <property type="entry name" value="NUDIX_Hydrolase"/>
    <property type="match status" value="1"/>
</dbReference>
<dbReference type="OrthoDB" id="129709at2"/>
<reference evidence="3 4" key="1">
    <citation type="submission" date="2018-11" db="EMBL/GenBank/DDBJ databases">
        <title>The genome draft of YIM 96095.</title>
        <authorList>
            <person name="Tang S.-K."/>
            <person name="Chunyu W.-X."/>
            <person name="Feng Y.-Z."/>
        </authorList>
    </citation>
    <scope>NUCLEOTIDE SEQUENCE [LARGE SCALE GENOMIC DNA]</scope>
    <source>
        <strain evidence="3 4">YIM 96095</strain>
    </source>
</reference>
<dbReference type="PANTHER" id="PTHR43736:SF1">
    <property type="entry name" value="DIHYDRONEOPTERIN TRIPHOSPHATE DIPHOSPHATASE"/>
    <property type="match status" value="1"/>
</dbReference>
<comment type="caution">
    <text evidence="3">The sequence shown here is derived from an EMBL/GenBank/DDBJ whole genome shotgun (WGS) entry which is preliminary data.</text>
</comment>
<dbReference type="Gene3D" id="3.90.79.10">
    <property type="entry name" value="Nucleoside Triphosphate Pyrophosphohydrolase"/>
    <property type="match status" value="1"/>
</dbReference>
<dbReference type="PROSITE" id="PS51462">
    <property type="entry name" value="NUDIX"/>
    <property type="match status" value="1"/>
</dbReference>
<name>A0A3N0EC81_9ACTN</name>
<protein>
    <submittedName>
        <fullName evidence="3">NUDIX domain-containing protein</fullName>
    </submittedName>
</protein>
<dbReference type="InterPro" id="IPR000086">
    <property type="entry name" value="NUDIX_hydrolase_dom"/>
</dbReference>